<dbReference type="PROSITE" id="PS50987">
    <property type="entry name" value="HTH_ARSR_2"/>
    <property type="match status" value="1"/>
</dbReference>
<keyword evidence="2" id="KW-0238">DNA-binding</keyword>
<evidence type="ECO:0000256" key="2">
    <source>
        <dbReference type="ARBA" id="ARBA00023125"/>
    </source>
</evidence>
<name>A0A3B1D120_9ZZZZ</name>
<dbReference type="InterPro" id="IPR036390">
    <property type="entry name" value="WH_DNA-bd_sf"/>
</dbReference>
<dbReference type="Gene3D" id="1.10.10.10">
    <property type="entry name" value="Winged helix-like DNA-binding domain superfamily/Winged helix DNA-binding domain"/>
    <property type="match status" value="1"/>
</dbReference>
<dbReference type="InterPro" id="IPR051081">
    <property type="entry name" value="HTH_MetalResp_TranReg"/>
</dbReference>
<dbReference type="SMART" id="SM00418">
    <property type="entry name" value="HTH_ARSR"/>
    <property type="match status" value="1"/>
</dbReference>
<dbReference type="Pfam" id="PF01022">
    <property type="entry name" value="HTH_5"/>
    <property type="match status" value="1"/>
</dbReference>
<dbReference type="EMBL" id="UOGJ01000073">
    <property type="protein sequence ID" value="VAX35819.1"/>
    <property type="molecule type" value="Genomic_DNA"/>
</dbReference>
<evidence type="ECO:0000256" key="3">
    <source>
        <dbReference type="ARBA" id="ARBA00023163"/>
    </source>
</evidence>
<protein>
    <recommendedName>
        <fullName evidence="4">HTH arsR-type domain-containing protein</fullName>
    </recommendedName>
</protein>
<evidence type="ECO:0000313" key="5">
    <source>
        <dbReference type="EMBL" id="VAX35819.1"/>
    </source>
</evidence>
<organism evidence="5">
    <name type="scientific">hydrothermal vent metagenome</name>
    <dbReference type="NCBI Taxonomy" id="652676"/>
    <lineage>
        <taxon>unclassified sequences</taxon>
        <taxon>metagenomes</taxon>
        <taxon>ecological metagenomes</taxon>
    </lineage>
</organism>
<feature type="domain" description="HTH arsR-type" evidence="4">
    <location>
        <begin position="1"/>
        <end position="85"/>
    </location>
</feature>
<dbReference type="InterPro" id="IPR011991">
    <property type="entry name" value="ArsR-like_HTH"/>
</dbReference>
<evidence type="ECO:0000259" key="4">
    <source>
        <dbReference type="PROSITE" id="PS50987"/>
    </source>
</evidence>
<gene>
    <name evidence="5" type="ORF">MNBD_UNCLBAC01-336</name>
</gene>
<dbReference type="PANTHER" id="PTHR33154">
    <property type="entry name" value="TRANSCRIPTIONAL REGULATOR, ARSR FAMILY"/>
    <property type="match status" value="1"/>
</dbReference>
<dbReference type="AlphaFoldDB" id="A0A3B1D120"/>
<proteinExistence type="predicted"/>
<dbReference type="InterPro" id="IPR001845">
    <property type="entry name" value="HTH_ArsR_DNA-bd_dom"/>
</dbReference>
<dbReference type="SUPFAM" id="SSF46785">
    <property type="entry name" value="Winged helix' DNA-binding domain"/>
    <property type="match status" value="1"/>
</dbReference>
<sequence>MDYTKDSEILKALGHPVRLKMVEGLMRNKCNVSKIVKKLNLPQSTISQHLGVLRTQGIIIPEKDGVKTCYKVVSHRVKKIIKILQ</sequence>
<keyword evidence="1" id="KW-0805">Transcription regulation</keyword>
<reference evidence="5" key="1">
    <citation type="submission" date="2018-06" db="EMBL/GenBank/DDBJ databases">
        <authorList>
            <person name="Zhirakovskaya E."/>
        </authorList>
    </citation>
    <scope>NUCLEOTIDE SEQUENCE</scope>
</reference>
<keyword evidence="3" id="KW-0804">Transcription</keyword>
<dbReference type="PRINTS" id="PR00778">
    <property type="entry name" value="HTHARSR"/>
</dbReference>
<dbReference type="InterPro" id="IPR036388">
    <property type="entry name" value="WH-like_DNA-bd_sf"/>
</dbReference>
<dbReference type="GO" id="GO:0003700">
    <property type="term" value="F:DNA-binding transcription factor activity"/>
    <property type="evidence" value="ECO:0007669"/>
    <property type="project" value="InterPro"/>
</dbReference>
<accession>A0A3B1D120</accession>
<dbReference type="GO" id="GO:0003677">
    <property type="term" value="F:DNA binding"/>
    <property type="evidence" value="ECO:0007669"/>
    <property type="project" value="UniProtKB-KW"/>
</dbReference>
<dbReference type="PANTHER" id="PTHR33154:SF15">
    <property type="entry name" value="REGULATORY PROTEIN ARSR"/>
    <property type="match status" value="1"/>
</dbReference>
<dbReference type="NCBIfam" id="NF033788">
    <property type="entry name" value="HTH_metalloreg"/>
    <property type="match status" value="1"/>
</dbReference>
<dbReference type="CDD" id="cd00090">
    <property type="entry name" value="HTH_ARSR"/>
    <property type="match status" value="1"/>
</dbReference>
<evidence type="ECO:0000256" key="1">
    <source>
        <dbReference type="ARBA" id="ARBA00023015"/>
    </source>
</evidence>